<reference evidence="2 3" key="1">
    <citation type="submission" date="2018-05" db="EMBL/GenBank/DDBJ databases">
        <title>The Hungate 1000. A catalogue of reference genomes from the rumen microbiome.</title>
        <authorList>
            <person name="Kelly W."/>
        </authorList>
    </citation>
    <scope>NUCLEOTIDE SEQUENCE [LARGE SCALE GENOMIC DNA]</scope>
    <source>
        <strain evidence="2 3">NLAE-zl-C242</strain>
    </source>
</reference>
<keyword evidence="3" id="KW-1185">Reference proteome</keyword>
<dbReference type="Proteomes" id="UP000245845">
    <property type="component" value="Unassembled WGS sequence"/>
</dbReference>
<feature type="transmembrane region" description="Helical" evidence="1">
    <location>
        <begin position="6"/>
        <end position="27"/>
    </location>
</feature>
<proteinExistence type="predicted"/>
<evidence type="ECO:0000313" key="2">
    <source>
        <dbReference type="EMBL" id="PWJ29510.1"/>
    </source>
</evidence>
<evidence type="ECO:0000256" key="1">
    <source>
        <dbReference type="SAM" id="Phobius"/>
    </source>
</evidence>
<organism evidence="2 3">
    <name type="scientific">Faecalicatena orotica</name>
    <dbReference type="NCBI Taxonomy" id="1544"/>
    <lineage>
        <taxon>Bacteria</taxon>
        <taxon>Bacillati</taxon>
        <taxon>Bacillota</taxon>
        <taxon>Clostridia</taxon>
        <taxon>Lachnospirales</taxon>
        <taxon>Lachnospiraceae</taxon>
        <taxon>Faecalicatena</taxon>
    </lineage>
</organism>
<gene>
    <name evidence="2" type="ORF">A8806_106249</name>
</gene>
<accession>A0A2Y9BHZ0</accession>
<evidence type="ECO:0000313" key="3">
    <source>
        <dbReference type="Proteomes" id="UP000245845"/>
    </source>
</evidence>
<keyword evidence="1" id="KW-0812">Transmembrane</keyword>
<keyword evidence="1" id="KW-0472">Membrane</keyword>
<name>A0A2Y9BHZ0_9FIRM</name>
<dbReference type="EMBL" id="QGDL01000006">
    <property type="protein sequence ID" value="PWJ29510.1"/>
    <property type="molecule type" value="Genomic_DNA"/>
</dbReference>
<keyword evidence="1" id="KW-1133">Transmembrane helix</keyword>
<comment type="caution">
    <text evidence="2">The sequence shown here is derived from an EMBL/GenBank/DDBJ whole genome shotgun (WGS) entry which is preliminary data.</text>
</comment>
<protein>
    <submittedName>
        <fullName evidence="2">Uncharacterized protein</fullName>
    </submittedName>
</protein>
<sequence>MYVNPFWFGVLATVGAEILAIIVVAFIQYMKGDK</sequence>
<dbReference type="AlphaFoldDB" id="A0A2Y9BHZ0"/>